<dbReference type="PANTHER" id="PTHR13604:SF0">
    <property type="entry name" value="ABASIC SITE PROCESSING PROTEIN HMCES"/>
    <property type="match status" value="1"/>
</dbReference>
<dbReference type="Gene3D" id="3.90.1680.10">
    <property type="entry name" value="SOS response associated peptidase-like"/>
    <property type="match status" value="1"/>
</dbReference>
<evidence type="ECO:0000256" key="8">
    <source>
        <dbReference type="RuleBase" id="RU364100"/>
    </source>
</evidence>
<evidence type="ECO:0000256" key="2">
    <source>
        <dbReference type="ARBA" id="ARBA00022670"/>
    </source>
</evidence>
<evidence type="ECO:0000256" key="3">
    <source>
        <dbReference type="ARBA" id="ARBA00022763"/>
    </source>
</evidence>
<proteinExistence type="inferred from homology"/>
<comment type="similarity">
    <text evidence="1 8">Belongs to the SOS response-associated peptidase family.</text>
</comment>
<gene>
    <name evidence="9" type="ORF">COX08_03610</name>
</gene>
<dbReference type="InterPro" id="IPR003738">
    <property type="entry name" value="SRAP"/>
</dbReference>
<evidence type="ECO:0000256" key="5">
    <source>
        <dbReference type="ARBA" id="ARBA00023124"/>
    </source>
</evidence>
<reference evidence="9 10" key="1">
    <citation type="submission" date="2017-09" db="EMBL/GenBank/DDBJ databases">
        <title>Depth-based differentiation of microbial function through sediment-hosted aquifers and enrichment of novel symbionts in the deep terrestrial subsurface.</title>
        <authorList>
            <person name="Probst A.J."/>
            <person name="Ladd B."/>
            <person name="Jarett J.K."/>
            <person name="Geller-Mcgrath D.E."/>
            <person name="Sieber C.M."/>
            <person name="Emerson J.B."/>
            <person name="Anantharaman K."/>
            <person name="Thomas B.C."/>
            <person name="Malmstrom R."/>
            <person name="Stieglmeier M."/>
            <person name="Klingl A."/>
            <person name="Woyke T."/>
            <person name="Ryan C.M."/>
            <person name="Banfield J.F."/>
        </authorList>
    </citation>
    <scope>NUCLEOTIDE SEQUENCE [LARGE SCALE GENOMIC DNA]</scope>
    <source>
        <strain evidence="9">CG23_combo_of_CG06-09_8_20_14_all_34_8</strain>
    </source>
</reference>
<dbReference type="AlphaFoldDB" id="A0A2H0B7C6"/>
<keyword evidence="3" id="KW-0227">DNA damage</keyword>
<evidence type="ECO:0000256" key="4">
    <source>
        <dbReference type="ARBA" id="ARBA00022801"/>
    </source>
</evidence>
<name>A0A2H0B7C6_9BACT</name>
<evidence type="ECO:0000256" key="7">
    <source>
        <dbReference type="ARBA" id="ARBA00023239"/>
    </source>
</evidence>
<organism evidence="9 10">
    <name type="scientific">Candidatus Beckwithbacteria bacterium CG23_combo_of_CG06-09_8_20_14_all_34_8</name>
    <dbReference type="NCBI Taxonomy" id="1974497"/>
    <lineage>
        <taxon>Bacteria</taxon>
        <taxon>Candidatus Beckwithiibacteriota</taxon>
    </lineage>
</organism>
<evidence type="ECO:0000256" key="1">
    <source>
        <dbReference type="ARBA" id="ARBA00008136"/>
    </source>
</evidence>
<evidence type="ECO:0000313" key="9">
    <source>
        <dbReference type="EMBL" id="PIP52960.1"/>
    </source>
</evidence>
<dbReference type="EC" id="3.4.-.-" evidence="8"/>
<keyword evidence="4 8" id="KW-0378">Hydrolase</keyword>
<accession>A0A2H0B7C6</accession>
<dbReference type="GO" id="GO:0106300">
    <property type="term" value="P:protein-DNA covalent cross-linking repair"/>
    <property type="evidence" value="ECO:0007669"/>
    <property type="project" value="InterPro"/>
</dbReference>
<evidence type="ECO:0000256" key="6">
    <source>
        <dbReference type="ARBA" id="ARBA00023125"/>
    </source>
</evidence>
<dbReference type="EMBL" id="PCSR01000087">
    <property type="protein sequence ID" value="PIP52960.1"/>
    <property type="molecule type" value="Genomic_DNA"/>
</dbReference>
<dbReference type="SUPFAM" id="SSF143081">
    <property type="entry name" value="BB1717-like"/>
    <property type="match status" value="1"/>
</dbReference>
<keyword evidence="7" id="KW-0456">Lyase</keyword>
<dbReference type="GO" id="GO:0008233">
    <property type="term" value="F:peptidase activity"/>
    <property type="evidence" value="ECO:0007669"/>
    <property type="project" value="UniProtKB-KW"/>
</dbReference>
<evidence type="ECO:0000313" key="10">
    <source>
        <dbReference type="Proteomes" id="UP000229459"/>
    </source>
</evidence>
<keyword evidence="5" id="KW-0190">Covalent protein-DNA linkage</keyword>
<dbReference type="Proteomes" id="UP000229459">
    <property type="component" value="Unassembled WGS sequence"/>
</dbReference>
<dbReference type="GO" id="GO:0016829">
    <property type="term" value="F:lyase activity"/>
    <property type="evidence" value="ECO:0007669"/>
    <property type="project" value="UniProtKB-KW"/>
</dbReference>
<protein>
    <recommendedName>
        <fullName evidence="8">Abasic site processing protein</fullName>
        <ecNumber evidence="8">3.4.-.-</ecNumber>
    </recommendedName>
</protein>
<dbReference type="InterPro" id="IPR036590">
    <property type="entry name" value="SRAP-like"/>
</dbReference>
<comment type="caution">
    <text evidence="9">The sequence shown here is derived from an EMBL/GenBank/DDBJ whole genome shotgun (WGS) entry which is preliminary data.</text>
</comment>
<dbReference type="GO" id="GO:0006508">
    <property type="term" value="P:proteolysis"/>
    <property type="evidence" value="ECO:0007669"/>
    <property type="project" value="UniProtKB-KW"/>
</dbReference>
<dbReference type="Pfam" id="PF02586">
    <property type="entry name" value="SRAP"/>
    <property type="match status" value="1"/>
</dbReference>
<keyword evidence="2 8" id="KW-0645">Protease</keyword>
<keyword evidence="6" id="KW-0238">DNA-binding</keyword>
<sequence>MCGRYTLVPNNDFYNRFEAENRLDDLLPHYNIAPGQTLPVITHNSPNQVVLMRWGLIPSWAKDPKIAYHTINAKAETVATKPAFRSSFKTKRCLVPASGFYEWKKLDSKKKQPFYFQLKSQELFSFAGLYDIWKNENGEEHKTYTIITTVANEDVAIVHDRMPVILNKKDESVWLDKETDLIKLQKLLRPYSKNKIFGHAVSSLVNDTKLNDKSLIKAL</sequence>
<dbReference type="PANTHER" id="PTHR13604">
    <property type="entry name" value="DC12-RELATED"/>
    <property type="match status" value="1"/>
</dbReference>
<dbReference type="GO" id="GO:0003697">
    <property type="term" value="F:single-stranded DNA binding"/>
    <property type="evidence" value="ECO:0007669"/>
    <property type="project" value="InterPro"/>
</dbReference>